<dbReference type="PANTHER" id="PTHR31751">
    <property type="entry name" value="SI:CH211-108C17.2-RELATED-RELATED"/>
    <property type="match status" value="1"/>
</dbReference>
<evidence type="ECO:0000313" key="3">
    <source>
        <dbReference type="EMBL" id="CAD7226517.1"/>
    </source>
</evidence>
<reference evidence="3" key="1">
    <citation type="submission" date="2020-11" db="EMBL/GenBank/DDBJ databases">
        <authorList>
            <person name="Tran Van P."/>
        </authorList>
    </citation>
    <scope>NUCLEOTIDE SEQUENCE</scope>
</reference>
<feature type="domain" description="Mutator-like transposase" evidence="2">
    <location>
        <begin position="251"/>
        <end position="378"/>
    </location>
</feature>
<dbReference type="PANTHER" id="PTHR31751:SF42">
    <property type="entry name" value="PROTEIN CBG10204"/>
    <property type="match status" value="1"/>
</dbReference>
<organism evidence="3">
    <name type="scientific">Cyprideis torosa</name>
    <dbReference type="NCBI Taxonomy" id="163714"/>
    <lineage>
        <taxon>Eukaryota</taxon>
        <taxon>Metazoa</taxon>
        <taxon>Ecdysozoa</taxon>
        <taxon>Arthropoda</taxon>
        <taxon>Crustacea</taxon>
        <taxon>Oligostraca</taxon>
        <taxon>Ostracoda</taxon>
        <taxon>Podocopa</taxon>
        <taxon>Podocopida</taxon>
        <taxon>Cytherocopina</taxon>
        <taxon>Cytheroidea</taxon>
        <taxon>Cytherideidae</taxon>
        <taxon>Cyprideis</taxon>
    </lineage>
</organism>
<name>A0A7R8WBX8_9CRUS</name>
<dbReference type="Pfam" id="PF20700">
    <property type="entry name" value="Mutator"/>
    <property type="match status" value="1"/>
</dbReference>
<sequence>VSNDSPPSPPAVGSLPQEPEIASNVYVRTTPQSGVRSTFTHPPRPYAQRTIVTSTPKKLFPCRSMDPSLSVPPFPSTPQRTMSKLPLRQVVANVTPEHVELNLGVSFCVSDESTIMSTPDANDETFVPSETDEDPESTLQSVDDNENLDQSSVTSGHFLPRYILVDRNRLICTLKSCMCPVRQCVAPTDSVEEQKDFAGASTVFKCVCTSLVSTLRTADGQCDSPGSCAKYSQISFMDIENDKILHFELMQSNWSTSSVVMERDGMRKGLEHLLKAQKIQVTDLVTDRSPSVSKMVREMYPNIRLHWDTWHVTKSLLKKLVKASRKAGHGKLGTWTRCVSNHFWHSLQYSGGDPKVAVKRWVLVLKHIVKDHSDCPHGPLEVNGIDDRDYLDPKSPVYSSFKEIVEDKRLLSNMERSCCYLFTSALEAFHSLKLKYAAKLVHYQYIAMEARIMLAVMDHNENVNRKKKDTPVGSMRFRWFETCYFLFFLLFWMRERCSRWRFQVDLASKETRERREALNVPQCVAKTPKPPIEQMMSDYRKRKELQQEVSEKRRRND</sequence>
<dbReference type="EMBL" id="OB660848">
    <property type="protein sequence ID" value="CAD7226517.1"/>
    <property type="molecule type" value="Genomic_DNA"/>
</dbReference>
<feature type="compositionally biased region" description="Polar residues" evidence="1">
    <location>
        <begin position="137"/>
        <end position="150"/>
    </location>
</feature>
<dbReference type="InterPro" id="IPR049012">
    <property type="entry name" value="Mutator_transp_dom"/>
</dbReference>
<evidence type="ECO:0000259" key="2">
    <source>
        <dbReference type="Pfam" id="PF20700"/>
    </source>
</evidence>
<feature type="region of interest" description="Disordered" evidence="1">
    <location>
        <begin position="1"/>
        <end position="20"/>
    </location>
</feature>
<dbReference type="AlphaFoldDB" id="A0A7R8WBX8"/>
<feature type="non-terminal residue" evidence="3">
    <location>
        <position position="1"/>
    </location>
</feature>
<feature type="region of interest" description="Disordered" evidence="1">
    <location>
        <begin position="116"/>
        <end position="150"/>
    </location>
</feature>
<protein>
    <recommendedName>
        <fullName evidence="2">Mutator-like transposase domain-containing protein</fullName>
    </recommendedName>
</protein>
<evidence type="ECO:0000256" key="1">
    <source>
        <dbReference type="SAM" id="MobiDB-lite"/>
    </source>
</evidence>
<feature type="compositionally biased region" description="Pro residues" evidence="1">
    <location>
        <begin position="1"/>
        <end position="10"/>
    </location>
</feature>
<proteinExistence type="predicted"/>
<accession>A0A7R8WBX8</accession>
<gene>
    <name evidence="3" type="ORF">CTOB1V02_LOCUS4435</name>
</gene>
<dbReference type="OrthoDB" id="6598889at2759"/>